<organism evidence="1 2">
    <name type="scientific">Nelumbo nucifera</name>
    <name type="common">Sacred lotus</name>
    <dbReference type="NCBI Taxonomy" id="4432"/>
    <lineage>
        <taxon>Eukaryota</taxon>
        <taxon>Viridiplantae</taxon>
        <taxon>Streptophyta</taxon>
        <taxon>Embryophyta</taxon>
        <taxon>Tracheophyta</taxon>
        <taxon>Spermatophyta</taxon>
        <taxon>Magnoliopsida</taxon>
        <taxon>Proteales</taxon>
        <taxon>Nelumbonaceae</taxon>
        <taxon>Nelumbo</taxon>
    </lineage>
</organism>
<protein>
    <submittedName>
        <fullName evidence="1">Uncharacterized protein</fullName>
    </submittedName>
</protein>
<comment type="caution">
    <text evidence="1">The sequence shown here is derived from an EMBL/GenBank/DDBJ whole genome shotgun (WGS) entry which is preliminary data.</text>
</comment>
<dbReference type="Proteomes" id="UP000607653">
    <property type="component" value="Unassembled WGS sequence"/>
</dbReference>
<keyword evidence="2" id="KW-1185">Reference proteome</keyword>
<gene>
    <name evidence="1" type="ORF">HUJ06_007159</name>
</gene>
<evidence type="ECO:0000313" key="1">
    <source>
        <dbReference type="EMBL" id="DAD36518.1"/>
    </source>
</evidence>
<reference evidence="1 2" key="1">
    <citation type="journal article" date="2020" name="Mol. Biol. Evol.">
        <title>Distinct Expression and Methylation Patterns for Genes with Different Fates following a Single Whole-Genome Duplication in Flowering Plants.</title>
        <authorList>
            <person name="Shi T."/>
            <person name="Rahmani R.S."/>
            <person name="Gugger P.F."/>
            <person name="Wang M."/>
            <person name="Li H."/>
            <person name="Zhang Y."/>
            <person name="Li Z."/>
            <person name="Wang Q."/>
            <person name="Van de Peer Y."/>
            <person name="Marchal K."/>
            <person name="Chen J."/>
        </authorList>
    </citation>
    <scope>NUCLEOTIDE SEQUENCE [LARGE SCALE GENOMIC DNA]</scope>
    <source>
        <tissue evidence="1">Leaf</tissue>
    </source>
</reference>
<proteinExistence type="predicted"/>
<evidence type="ECO:0000313" key="2">
    <source>
        <dbReference type="Proteomes" id="UP000607653"/>
    </source>
</evidence>
<name>A0A822Z4Q3_NELNU</name>
<accession>A0A822Z4Q3</accession>
<dbReference type="EMBL" id="DUZY01000004">
    <property type="protein sequence ID" value="DAD36518.1"/>
    <property type="molecule type" value="Genomic_DNA"/>
</dbReference>
<dbReference type="AlphaFoldDB" id="A0A822Z4Q3"/>
<sequence length="74" mass="8344">MKVFIFAREFTFSRDPTNPSLLSSRFPRRDPMGCSCYWRTKNHPCCCALLYSICTSACVVACEVGRPLSLAVEC</sequence>